<reference evidence="2" key="1">
    <citation type="journal article" date="2015" name="Front. Microbiol.">
        <title>Combining genomic sequencing methods to explore viral diversity and reveal potential virus-host interactions.</title>
        <authorList>
            <person name="Chow C.E."/>
            <person name="Winget D.M."/>
            <person name="White R.A.III."/>
            <person name="Hallam S.J."/>
            <person name="Suttle C.A."/>
        </authorList>
    </citation>
    <scope>NUCLEOTIDE SEQUENCE</scope>
    <source>
        <strain evidence="2">Anoxic2_3</strain>
    </source>
</reference>
<dbReference type="EMBL" id="KR029587">
    <property type="protein sequence ID" value="AKH46858.1"/>
    <property type="molecule type" value="Genomic_DNA"/>
</dbReference>
<reference evidence="2" key="2">
    <citation type="submission" date="2015-03" db="EMBL/GenBank/DDBJ databases">
        <authorList>
            <person name="Chow C.-E.T."/>
            <person name="Winget D.M."/>
            <person name="White R.A.III."/>
            <person name="Hallam S.J."/>
            <person name="Suttle C.A."/>
        </authorList>
    </citation>
    <scope>NUCLEOTIDE SEQUENCE</scope>
    <source>
        <strain evidence="2">Anoxic2_3</strain>
    </source>
</reference>
<keyword evidence="1" id="KW-1133">Transmembrane helix</keyword>
<evidence type="ECO:0000256" key="1">
    <source>
        <dbReference type="SAM" id="Phobius"/>
    </source>
</evidence>
<name>A0A0F7L5P3_9VIRU</name>
<feature type="transmembrane region" description="Helical" evidence="1">
    <location>
        <begin position="12"/>
        <end position="31"/>
    </location>
</feature>
<accession>A0A0F7L5P3</accession>
<evidence type="ECO:0000313" key="2">
    <source>
        <dbReference type="EMBL" id="AKH46858.1"/>
    </source>
</evidence>
<keyword evidence="1" id="KW-0472">Membrane</keyword>
<organism evidence="2">
    <name type="scientific">uncultured marine virus</name>
    <dbReference type="NCBI Taxonomy" id="186617"/>
    <lineage>
        <taxon>Viruses</taxon>
        <taxon>environmental samples</taxon>
    </lineage>
</organism>
<protein>
    <submittedName>
        <fullName evidence="2">Uncharacterized protein</fullName>
    </submittedName>
</protein>
<sequence>MIMPGGPEKVPFVTFVCVVFVPVFYVGADMSNPASGDNRGRFSVRPHREGVGRVIISEERRLNVINYPVILIEVRPVVGVRVNLRATTPVEAR</sequence>
<keyword evidence="1" id="KW-0812">Transmembrane</keyword>
<proteinExistence type="predicted"/>